<evidence type="ECO:0000313" key="2">
    <source>
        <dbReference type="Proteomes" id="UP000657918"/>
    </source>
</evidence>
<proteinExistence type="predicted"/>
<protein>
    <submittedName>
        <fullName evidence="1">Uncharacterized protein</fullName>
    </submittedName>
</protein>
<dbReference type="EMBL" id="JADGMS010000013">
    <property type="protein sequence ID" value="KAF9670922.1"/>
    <property type="molecule type" value="Genomic_DNA"/>
</dbReference>
<reference evidence="1 2" key="1">
    <citation type="submission" date="2020-10" db="EMBL/GenBank/DDBJ databases">
        <title>Plant Genome Project.</title>
        <authorList>
            <person name="Zhang R.-G."/>
        </authorList>
    </citation>
    <scope>NUCLEOTIDE SEQUENCE [LARGE SCALE GENOMIC DNA]</scope>
    <source>
        <strain evidence="1">FAFU-HL-1</strain>
        <tissue evidence="1">Leaf</tissue>
    </source>
</reference>
<comment type="caution">
    <text evidence="1">The sequence shown here is derived from an EMBL/GenBank/DDBJ whole genome shotgun (WGS) entry which is preliminary data.</text>
</comment>
<accession>A0A835JGR6</accession>
<gene>
    <name evidence="1" type="ORF">SADUNF_Sadunf13G0119500</name>
</gene>
<dbReference type="Proteomes" id="UP000657918">
    <property type="component" value="Unassembled WGS sequence"/>
</dbReference>
<evidence type="ECO:0000313" key="1">
    <source>
        <dbReference type="EMBL" id="KAF9670922.1"/>
    </source>
</evidence>
<sequence length="62" mass="7203">MVCFILSSQHSINHEVVCGNMRRTEISPANDRGHPVYSHWKLSYASSIHYLLEIRKRKSGFD</sequence>
<name>A0A835JGR6_9ROSI</name>
<organism evidence="1 2">
    <name type="scientific">Salix dunnii</name>
    <dbReference type="NCBI Taxonomy" id="1413687"/>
    <lineage>
        <taxon>Eukaryota</taxon>
        <taxon>Viridiplantae</taxon>
        <taxon>Streptophyta</taxon>
        <taxon>Embryophyta</taxon>
        <taxon>Tracheophyta</taxon>
        <taxon>Spermatophyta</taxon>
        <taxon>Magnoliopsida</taxon>
        <taxon>eudicotyledons</taxon>
        <taxon>Gunneridae</taxon>
        <taxon>Pentapetalae</taxon>
        <taxon>rosids</taxon>
        <taxon>fabids</taxon>
        <taxon>Malpighiales</taxon>
        <taxon>Salicaceae</taxon>
        <taxon>Saliceae</taxon>
        <taxon>Salix</taxon>
    </lineage>
</organism>
<dbReference type="AlphaFoldDB" id="A0A835JGR6"/>
<keyword evidence="2" id="KW-1185">Reference proteome</keyword>